<dbReference type="RefSeq" id="WP_145999652.1">
    <property type="nucleotide sequence ID" value="NZ_JABBPK010000001.1"/>
</dbReference>
<comment type="caution">
    <text evidence="2">The sequence shown here is derived from an EMBL/GenBank/DDBJ whole genome shotgun (WGS) entry which is preliminary data.</text>
</comment>
<feature type="domain" description="SCP2" evidence="1">
    <location>
        <begin position="10"/>
        <end position="99"/>
    </location>
</feature>
<dbReference type="SUPFAM" id="SSF55718">
    <property type="entry name" value="SCP-like"/>
    <property type="match status" value="1"/>
</dbReference>
<keyword evidence="3" id="KW-1185">Reference proteome</keyword>
<dbReference type="Proteomes" id="UP000588491">
    <property type="component" value="Unassembled WGS sequence"/>
</dbReference>
<proteinExistence type="predicted"/>
<dbReference type="EMBL" id="JABBPK010000001">
    <property type="protein sequence ID" value="NMO79004.1"/>
    <property type="molecule type" value="Genomic_DNA"/>
</dbReference>
<dbReference type="InterPro" id="IPR036527">
    <property type="entry name" value="SCP2_sterol-bd_dom_sf"/>
</dbReference>
<dbReference type="InterPro" id="IPR003033">
    <property type="entry name" value="SCP2_sterol-bd_dom"/>
</dbReference>
<name>A0A7Y0KAQ9_9BACI</name>
<gene>
    <name evidence="2" type="ORF">HHU08_18760</name>
</gene>
<sequence length="111" mass="12937">MKSFVDKLNRKESLKPLFRNTSLSLAISCQNDVYIMELRDNRFSWRRMTDENPDVWLTGERDSIMKVSTGEILLRKAKKSELIQLEGSLRKILLLESLFFLSNSQPVNRTG</sequence>
<protein>
    <recommendedName>
        <fullName evidence="1">SCP2 domain-containing protein</fullName>
    </recommendedName>
</protein>
<organism evidence="2 3">
    <name type="scientific">Niallia alba</name>
    <dbReference type="NCBI Taxonomy" id="2729105"/>
    <lineage>
        <taxon>Bacteria</taxon>
        <taxon>Bacillati</taxon>
        <taxon>Bacillota</taxon>
        <taxon>Bacilli</taxon>
        <taxon>Bacillales</taxon>
        <taxon>Bacillaceae</taxon>
        <taxon>Niallia</taxon>
    </lineage>
</organism>
<accession>A0A7Y0KAQ9</accession>
<evidence type="ECO:0000313" key="2">
    <source>
        <dbReference type="EMBL" id="NMO79004.1"/>
    </source>
</evidence>
<reference evidence="2 3" key="1">
    <citation type="submission" date="2020-04" db="EMBL/GenBank/DDBJ databases">
        <title>Bacillus sp. UniB3 isolated from commercial digestive syrup.</title>
        <authorList>
            <person name="Thorat V."/>
            <person name="Kirdat K."/>
            <person name="Tiwarekar B."/>
            <person name="Yadav A."/>
        </authorList>
    </citation>
    <scope>NUCLEOTIDE SEQUENCE [LARGE SCALE GENOMIC DNA]</scope>
    <source>
        <strain evidence="2 3">UniB3</strain>
    </source>
</reference>
<evidence type="ECO:0000259" key="1">
    <source>
        <dbReference type="Pfam" id="PF02036"/>
    </source>
</evidence>
<dbReference type="Gene3D" id="3.30.1050.10">
    <property type="entry name" value="SCP2 sterol-binding domain"/>
    <property type="match status" value="1"/>
</dbReference>
<evidence type="ECO:0000313" key="3">
    <source>
        <dbReference type="Proteomes" id="UP000588491"/>
    </source>
</evidence>
<dbReference type="AlphaFoldDB" id="A0A7Y0KAQ9"/>
<dbReference type="Pfam" id="PF02036">
    <property type="entry name" value="SCP2"/>
    <property type="match status" value="1"/>
</dbReference>